<dbReference type="AlphaFoldDB" id="A0A433DK45"/>
<sequence>MSLVLWSLRISWHTSLPDLIVPSPSTITFSCDSLFRLEREIAASFVKHIVGTASFSAAIPPNDGSQGMSGGRRSLAPADQIGEGS</sequence>
<evidence type="ECO:0000313" key="3">
    <source>
        <dbReference type="Proteomes" id="UP000268093"/>
    </source>
</evidence>
<name>A0A433DK45_9FUNG</name>
<protein>
    <submittedName>
        <fullName evidence="2">Uncharacterized protein</fullName>
    </submittedName>
</protein>
<dbReference type="Proteomes" id="UP000268093">
    <property type="component" value="Unassembled WGS sequence"/>
</dbReference>
<comment type="caution">
    <text evidence="2">The sequence shown here is derived from an EMBL/GenBank/DDBJ whole genome shotgun (WGS) entry which is preliminary data.</text>
</comment>
<organism evidence="2 3">
    <name type="scientific">Jimgerdemannia flammicorona</name>
    <dbReference type="NCBI Taxonomy" id="994334"/>
    <lineage>
        <taxon>Eukaryota</taxon>
        <taxon>Fungi</taxon>
        <taxon>Fungi incertae sedis</taxon>
        <taxon>Mucoromycota</taxon>
        <taxon>Mucoromycotina</taxon>
        <taxon>Endogonomycetes</taxon>
        <taxon>Endogonales</taxon>
        <taxon>Endogonaceae</taxon>
        <taxon>Jimgerdemannia</taxon>
    </lineage>
</organism>
<proteinExistence type="predicted"/>
<keyword evidence="3" id="KW-1185">Reference proteome</keyword>
<gene>
    <name evidence="2" type="ORF">BC936DRAFT_149561</name>
</gene>
<accession>A0A433DK45</accession>
<reference evidence="2 3" key="1">
    <citation type="journal article" date="2018" name="New Phytol.">
        <title>Phylogenomics of Endogonaceae and evolution of mycorrhizas within Mucoromycota.</title>
        <authorList>
            <person name="Chang Y."/>
            <person name="Desiro A."/>
            <person name="Na H."/>
            <person name="Sandor L."/>
            <person name="Lipzen A."/>
            <person name="Clum A."/>
            <person name="Barry K."/>
            <person name="Grigoriev I.V."/>
            <person name="Martin F.M."/>
            <person name="Stajich J.E."/>
            <person name="Smith M.E."/>
            <person name="Bonito G."/>
            <person name="Spatafora J.W."/>
        </authorList>
    </citation>
    <scope>NUCLEOTIDE SEQUENCE [LARGE SCALE GENOMIC DNA]</scope>
    <source>
        <strain evidence="2 3">GMNB39</strain>
    </source>
</reference>
<feature type="region of interest" description="Disordered" evidence="1">
    <location>
        <begin position="60"/>
        <end position="85"/>
    </location>
</feature>
<evidence type="ECO:0000313" key="2">
    <source>
        <dbReference type="EMBL" id="RUP51175.1"/>
    </source>
</evidence>
<dbReference type="EMBL" id="RBNI01000903">
    <property type="protein sequence ID" value="RUP51175.1"/>
    <property type="molecule type" value="Genomic_DNA"/>
</dbReference>
<evidence type="ECO:0000256" key="1">
    <source>
        <dbReference type="SAM" id="MobiDB-lite"/>
    </source>
</evidence>